<evidence type="ECO:0000313" key="1">
    <source>
        <dbReference type="EMBL" id="KAA8535353.1"/>
    </source>
</evidence>
<gene>
    <name evidence="1" type="ORF">F0562_030356</name>
</gene>
<protein>
    <submittedName>
        <fullName evidence="1">Uncharacterized protein</fullName>
    </submittedName>
</protein>
<dbReference type="Proteomes" id="UP000325577">
    <property type="component" value="Linkage Group LG17"/>
</dbReference>
<keyword evidence="2" id="KW-1185">Reference proteome</keyword>
<dbReference type="AlphaFoldDB" id="A0A5J5AWP3"/>
<evidence type="ECO:0000313" key="2">
    <source>
        <dbReference type="Proteomes" id="UP000325577"/>
    </source>
</evidence>
<sequence length="77" mass="8921">MYMIISGSKTVSQQFDSDHETSLLISSTIDQFLRRLSFVSIQCTMESLRFEVLWELIVEILSSACHAVYDLSKVKEW</sequence>
<dbReference type="EMBL" id="CM018040">
    <property type="protein sequence ID" value="KAA8535353.1"/>
    <property type="molecule type" value="Genomic_DNA"/>
</dbReference>
<organism evidence="1 2">
    <name type="scientific">Nyssa sinensis</name>
    <dbReference type="NCBI Taxonomy" id="561372"/>
    <lineage>
        <taxon>Eukaryota</taxon>
        <taxon>Viridiplantae</taxon>
        <taxon>Streptophyta</taxon>
        <taxon>Embryophyta</taxon>
        <taxon>Tracheophyta</taxon>
        <taxon>Spermatophyta</taxon>
        <taxon>Magnoliopsida</taxon>
        <taxon>eudicotyledons</taxon>
        <taxon>Gunneridae</taxon>
        <taxon>Pentapetalae</taxon>
        <taxon>asterids</taxon>
        <taxon>Cornales</taxon>
        <taxon>Nyssaceae</taxon>
        <taxon>Nyssa</taxon>
    </lineage>
</organism>
<reference evidence="1 2" key="1">
    <citation type="submission" date="2019-09" db="EMBL/GenBank/DDBJ databases">
        <title>A chromosome-level genome assembly of the Chinese tupelo Nyssa sinensis.</title>
        <authorList>
            <person name="Yang X."/>
            <person name="Kang M."/>
            <person name="Yang Y."/>
            <person name="Xiong H."/>
            <person name="Wang M."/>
            <person name="Zhang Z."/>
            <person name="Wang Z."/>
            <person name="Wu H."/>
            <person name="Ma T."/>
            <person name="Liu J."/>
            <person name="Xi Z."/>
        </authorList>
    </citation>
    <scope>NUCLEOTIDE SEQUENCE [LARGE SCALE GENOMIC DNA]</scope>
    <source>
        <strain evidence="1">J267</strain>
        <tissue evidence="1">Leaf</tissue>
    </source>
</reference>
<accession>A0A5J5AWP3</accession>
<proteinExistence type="predicted"/>
<name>A0A5J5AWP3_9ASTE</name>